<dbReference type="Proteomes" id="UP000019487">
    <property type="component" value="Unassembled WGS sequence"/>
</dbReference>
<dbReference type="InterPro" id="IPR007701">
    <property type="entry name" value="Interferon-rel_develop_reg_N"/>
</dbReference>
<evidence type="ECO:0000313" key="4">
    <source>
        <dbReference type="EMBL" id="ESZ92686.1"/>
    </source>
</evidence>
<feature type="compositionally biased region" description="Basic and acidic residues" evidence="2">
    <location>
        <begin position="41"/>
        <end position="51"/>
    </location>
</feature>
<comment type="similarity">
    <text evidence="1">Belongs to the IFRD family.</text>
</comment>
<dbReference type="OrthoDB" id="18978at2759"/>
<keyword evidence="5" id="KW-1185">Reference proteome</keyword>
<proteinExistence type="inferred from homology"/>
<accession>W9CA05</accession>
<feature type="domain" description="Interferon-related developmental regulator N-terminal" evidence="3">
    <location>
        <begin position="72"/>
        <end position="370"/>
    </location>
</feature>
<dbReference type="PANTHER" id="PTHR12354">
    <property type="entry name" value="INTERFERON-RELATED DEVELOPMENTAL REGULATOR"/>
    <property type="match status" value="1"/>
</dbReference>
<dbReference type="InterPro" id="IPR011989">
    <property type="entry name" value="ARM-like"/>
</dbReference>
<feature type="compositionally biased region" description="Polar residues" evidence="2">
    <location>
        <begin position="25"/>
        <end position="40"/>
    </location>
</feature>
<evidence type="ECO:0000313" key="5">
    <source>
        <dbReference type="Proteomes" id="UP000019487"/>
    </source>
</evidence>
<dbReference type="SUPFAM" id="SSF48371">
    <property type="entry name" value="ARM repeat"/>
    <property type="match status" value="1"/>
</dbReference>
<evidence type="ECO:0000259" key="3">
    <source>
        <dbReference type="Pfam" id="PF05004"/>
    </source>
</evidence>
<evidence type="ECO:0000256" key="2">
    <source>
        <dbReference type="SAM" id="MobiDB-lite"/>
    </source>
</evidence>
<feature type="compositionally biased region" description="Basic and acidic residues" evidence="2">
    <location>
        <begin position="456"/>
        <end position="471"/>
    </location>
</feature>
<dbReference type="EMBL" id="AYSA01000367">
    <property type="protein sequence ID" value="ESZ92686.1"/>
    <property type="molecule type" value="Genomic_DNA"/>
</dbReference>
<organism evidence="4 5">
    <name type="scientific">Sclerotinia borealis (strain F-4128)</name>
    <dbReference type="NCBI Taxonomy" id="1432307"/>
    <lineage>
        <taxon>Eukaryota</taxon>
        <taxon>Fungi</taxon>
        <taxon>Dikarya</taxon>
        <taxon>Ascomycota</taxon>
        <taxon>Pezizomycotina</taxon>
        <taxon>Leotiomycetes</taxon>
        <taxon>Helotiales</taxon>
        <taxon>Sclerotiniaceae</taxon>
        <taxon>Sclerotinia</taxon>
    </lineage>
</organism>
<dbReference type="InterPro" id="IPR016024">
    <property type="entry name" value="ARM-type_fold"/>
</dbReference>
<gene>
    <name evidence="4" type="ORF">SBOR_6947</name>
</gene>
<dbReference type="HOGENOM" id="CLU_039188_0_0_1"/>
<reference evidence="4 5" key="1">
    <citation type="journal article" date="2014" name="Genome Announc.">
        <title>Draft genome sequence of Sclerotinia borealis, a psychrophilic plant pathogenic fungus.</title>
        <authorList>
            <person name="Mardanov A.V."/>
            <person name="Beletsky A.V."/>
            <person name="Kadnikov V.V."/>
            <person name="Ignatov A.N."/>
            <person name="Ravin N.V."/>
        </authorList>
    </citation>
    <scope>NUCLEOTIDE SEQUENCE [LARGE SCALE GENOMIC DNA]</scope>
    <source>
        <strain evidence="5">F-4157</strain>
    </source>
</reference>
<dbReference type="PANTHER" id="PTHR12354:SF1">
    <property type="entry name" value="INTERFERON-RELATED DEVELOPMENTAL REGULATOR 1"/>
    <property type="match status" value="1"/>
</dbReference>
<evidence type="ECO:0000256" key="1">
    <source>
        <dbReference type="ARBA" id="ARBA00008828"/>
    </source>
</evidence>
<comment type="caution">
    <text evidence="4">The sequence shown here is derived from an EMBL/GenBank/DDBJ whole genome shotgun (WGS) entry which is preliminary data.</text>
</comment>
<dbReference type="AlphaFoldDB" id="W9CA05"/>
<dbReference type="InterPro" id="IPR039777">
    <property type="entry name" value="IFRD"/>
</dbReference>
<feature type="compositionally biased region" description="Acidic residues" evidence="2">
    <location>
        <begin position="52"/>
        <end position="65"/>
    </location>
</feature>
<feature type="region of interest" description="Disordered" evidence="2">
    <location>
        <begin position="1"/>
        <end position="67"/>
    </location>
</feature>
<name>W9CA05_SCLBF</name>
<dbReference type="STRING" id="1432307.W9CA05"/>
<feature type="region of interest" description="Disordered" evidence="2">
    <location>
        <begin position="456"/>
        <end position="489"/>
    </location>
</feature>
<dbReference type="Pfam" id="PF05004">
    <property type="entry name" value="IFRD"/>
    <property type="match status" value="1"/>
</dbReference>
<protein>
    <recommendedName>
        <fullName evidence="3">Interferon-related developmental regulator N-terminal domain-containing protein</fullName>
    </recommendedName>
</protein>
<dbReference type="Gene3D" id="1.25.10.10">
    <property type="entry name" value="Leucine-rich Repeat Variant"/>
    <property type="match status" value="1"/>
</dbReference>
<feature type="compositionally biased region" description="Basic and acidic residues" evidence="2">
    <location>
        <begin position="1"/>
        <end position="11"/>
    </location>
</feature>
<sequence length="489" mass="54985">MTRDLRRRALESNKTVSKKAASRVGSKTASATDSQTNSRTQSRDVSCHASEEDNGDSSDDDDDDATSWSLNSIDDIAQDPNKVSLNWILELRDRIEEIIDQKKSSDVGRERALKAYNNYLMVKYCYDEIENSTADLYPAFCKSLRAPRGEKEACLALRAIGLTLITCPSDDVYEDMFKTLERVYQRSEYVTVKAAAIRTVSALAIYGGASDAEVGEVMDQFLEIVESDGNSIDAADSAEVVTAACEEWGNLATFVDDLQEKTEAAMDAFVDQLESSSTSVQIAAGENIALIYEKSYTPREVDDPDPTKDEKVDEDGFPLDYSHVKRYEPFGEKNRLETILLELAKVSSKHISKKDRKTLHATFGDILVTIKYPVRGPRYSNVLNESGKLQGSRMNIRMDKTEDVPIDKWWKSHRLQALRRVLGGGFMIHYQDNEVIHSSLPALAEGTEIVPRKFGEFRGESRKAKHPDPYHIKSRQPLRYSPDPEDDVY</sequence>